<keyword evidence="10" id="KW-1185">Reference proteome</keyword>
<dbReference type="NCBIfam" id="NF002140">
    <property type="entry name" value="PRK00977.1-4"/>
    <property type="match status" value="1"/>
</dbReference>
<keyword evidence="5 6" id="KW-0269">Exonuclease</keyword>
<dbReference type="PANTHER" id="PTHR34137:SF1">
    <property type="entry name" value="EXODEOXYRIBONUCLEASE 7 SMALL SUBUNIT"/>
    <property type="match status" value="1"/>
</dbReference>
<dbReference type="PIRSF" id="PIRSF006488">
    <property type="entry name" value="Exonuc_VII_S"/>
    <property type="match status" value="1"/>
</dbReference>
<evidence type="ECO:0000256" key="4">
    <source>
        <dbReference type="ARBA" id="ARBA00022801"/>
    </source>
</evidence>
<proteinExistence type="inferred from homology"/>
<dbReference type="Proteomes" id="UP000623509">
    <property type="component" value="Unassembled WGS sequence"/>
</dbReference>
<comment type="subcellular location">
    <subcellularLocation>
        <location evidence="6">Cytoplasm</location>
    </subcellularLocation>
</comment>
<dbReference type="InterPro" id="IPR037004">
    <property type="entry name" value="Exonuc_VII_ssu_sf"/>
</dbReference>
<comment type="similarity">
    <text evidence="1 6">Belongs to the XseB family.</text>
</comment>
<evidence type="ECO:0000256" key="3">
    <source>
        <dbReference type="ARBA" id="ARBA00022722"/>
    </source>
</evidence>
<dbReference type="OrthoDB" id="287668at2"/>
<dbReference type="GO" id="GO:0008855">
    <property type="term" value="F:exodeoxyribonuclease VII activity"/>
    <property type="evidence" value="ECO:0007669"/>
    <property type="project" value="UniProtKB-UniRule"/>
</dbReference>
<dbReference type="EC" id="3.1.11.6" evidence="6"/>
<keyword evidence="4 6" id="KW-0378">Hydrolase</keyword>
<comment type="caution">
    <text evidence="8">The sequence shown here is derived from an EMBL/GenBank/DDBJ whole genome shotgun (WGS) entry which is preliminary data.</text>
</comment>
<keyword evidence="3 6" id="KW-0540">Nuclease</keyword>
<evidence type="ECO:0000256" key="6">
    <source>
        <dbReference type="HAMAP-Rule" id="MF_00337"/>
    </source>
</evidence>
<dbReference type="EMBL" id="NMRN01000050">
    <property type="protein sequence ID" value="PAS92016.1"/>
    <property type="molecule type" value="Genomic_DNA"/>
</dbReference>
<dbReference type="GO" id="GO:0006308">
    <property type="term" value="P:DNA catabolic process"/>
    <property type="evidence" value="ECO:0007669"/>
    <property type="project" value="UniProtKB-UniRule"/>
</dbReference>
<dbReference type="RefSeq" id="WP_095525482.1">
    <property type="nucleotide sequence ID" value="NZ_MDUX01000054.1"/>
</dbReference>
<comment type="subunit">
    <text evidence="6">Heterooligomer composed of large and small subunits.</text>
</comment>
<evidence type="ECO:0000256" key="5">
    <source>
        <dbReference type="ARBA" id="ARBA00022839"/>
    </source>
</evidence>
<gene>
    <name evidence="6" type="primary">xseB</name>
    <name evidence="7" type="ORF">BGI27_14030</name>
    <name evidence="8" type="ORF">CGU29_13355</name>
</gene>
<dbReference type="Pfam" id="PF02609">
    <property type="entry name" value="Exonuc_VII_S"/>
    <property type="match status" value="1"/>
</dbReference>
<dbReference type="EMBL" id="MDUX01000054">
    <property type="protein sequence ID" value="KAF7598316.1"/>
    <property type="molecule type" value="Genomic_DNA"/>
</dbReference>
<reference evidence="8 9" key="2">
    <citation type="submission" date="2017-07" db="EMBL/GenBank/DDBJ databases">
        <title>Candidatus Dactylopiibacterium carminicum, a nitrogen-fixing symbiont of the cochineal insect Dactylopius coccus and Dactylopius opuntiae (Hemiptera: Coccoidea: Dactylopiidae).</title>
        <authorList>
            <person name="Vera A."/>
        </authorList>
    </citation>
    <scope>NUCLEOTIDE SEQUENCE [LARGE SCALE GENOMIC DNA]</scope>
    <source>
        <strain evidence="8 9">NFDCM</strain>
    </source>
</reference>
<evidence type="ECO:0000256" key="1">
    <source>
        <dbReference type="ARBA" id="ARBA00009998"/>
    </source>
</evidence>
<dbReference type="InterPro" id="IPR003761">
    <property type="entry name" value="Exonuc_VII_S"/>
</dbReference>
<comment type="catalytic activity">
    <reaction evidence="6">
        <text>Exonucleolytic cleavage in either 5'- to 3'- or 3'- to 5'-direction to yield nucleoside 5'-phosphates.</text>
        <dbReference type="EC" id="3.1.11.6"/>
    </reaction>
</comment>
<evidence type="ECO:0000313" key="7">
    <source>
        <dbReference type="EMBL" id="KAF7598316.1"/>
    </source>
</evidence>
<evidence type="ECO:0000256" key="2">
    <source>
        <dbReference type="ARBA" id="ARBA00022490"/>
    </source>
</evidence>
<dbReference type="AlphaFoldDB" id="A0A272EPP7"/>
<dbReference type="PANTHER" id="PTHR34137">
    <property type="entry name" value="EXODEOXYRIBONUCLEASE 7 SMALL SUBUNIT"/>
    <property type="match status" value="1"/>
</dbReference>
<dbReference type="GO" id="GO:0005829">
    <property type="term" value="C:cytosol"/>
    <property type="evidence" value="ECO:0007669"/>
    <property type="project" value="TreeGrafter"/>
</dbReference>
<name>A0A272EPP7_9RHOO</name>
<dbReference type="Gene3D" id="1.10.287.1040">
    <property type="entry name" value="Exonuclease VII, small subunit"/>
    <property type="match status" value="1"/>
</dbReference>
<evidence type="ECO:0000313" key="8">
    <source>
        <dbReference type="EMBL" id="PAS92016.1"/>
    </source>
</evidence>
<keyword evidence="2 6" id="KW-0963">Cytoplasm</keyword>
<protein>
    <recommendedName>
        <fullName evidence="6">Exodeoxyribonuclease 7 small subunit</fullName>
        <ecNumber evidence="6">3.1.11.6</ecNumber>
    </recommendedName>
    <alternativeName>
        <fullName evidence="6">Exodeoxyribonuclease VII small subunit</fullName>
        <shortName evidence="6">Exonuclease VII small subunit</shortName>
    </alternativeName>
</protein>
<dbReference type="GO" id="GO:0009318">
    <property type="term" value="C:exodeoxyribonuclease VII complex"/>
    <property type="evidence" value="ECO:0007669"/>
    <property type="project" value="UniProtKB-UniRule"/>
</dbReference>
<dbReference type="HAMAP" id="MF_00337">
    <property type="entry name" value="Exonuc_7_S"/>
    <property type="match status" value="1"/>
</dbReference>
<organism evidence="8 9">
    <name type="scientific">Candidatus Dactylopiibacterium carminicum</name>
    <dbReference type="NCBI Taxonomy" id="857335"/>
    <lineage>
        <taxon>Bacteria</taxon>
        <taxon>Pseudomonadati</taxon>
        <taxon>Pseudomonadota</taxon>
        <taxon>Betaproteobacteria</taxon>
        <taxon>Rhodocyclales</taxon>
        <taxon>Rhodocyclaceae</taxon>
        <taxon>Candidatus Dactylopiibacterium</taxon>
    </lineage>
</organism>
<evidence type="ECO:0000313" key="10">
    <source>
        <dbReference type="Proteomes" id="UP000623509"/>
    </source>
</evidence>
<dbReference type="Proteomes" id="UP000216107">
    <property type="component" value="Unassembled WGS sequence"/>
</dbReference>
<accession>A0A272EPP7</accession>
<evidence type="ECO:0000313" key="9">
    <source>
        <dbReference type="Proteomes" id="UP000216107"/>
    </source>
</evidence>
<dbReference type="NCBIfam" id="TIGR01280">
    <property type="entry name" value="xseB"/>
    <property type="match status" value="1"/>
</dbReference>
<dbReference type="SUPFAM" id="SSF116842">
    <property type="entry name" value="XseB-like"/>
    <property type="match status" value="1"/>
</dbReference>
<reference evidence="7 10" key="1">
    <citation type="submission" date="2016-08" db="EMBL/GenBank/DDBJ databases">
        <title>Candidatus Dactylopiibacterium carminicum genome sequence.</title>
        <authorList>
            <person name="Ramirez-Puebla S.T."/>
            <person name="Ormeno-Orrillo E."/>
            <person name="Vera-Ponce De Leon A."/>
            <person name="Luis L."/>
            <person name="Sanchez-Flores A."/>
            <person name="Monica R."/>
            <person name="Martinez-Romero E."/>
        </authorList>
    </citation>
    <scope>NUCLEOTIDE SEQUENCE [LARGE SCALE GENOMIC DNA]</scope>
    <source>
        <strain evidence="7">END1</strain>
    </source>
</reference>
<comment type="function">
    <text evidence="6">Bidirectionally degrades single-stranded DNA into large acid-insoluble oligonucleotides, which are then degraded further into small acid-soluble oligonucleotides.</text>
</comment>
<sequence length="79" mass="8888">MVKSKPHTTPENFEQAIRELEGIVAAMERDDLPLEQALASYERGISLLRHCQSTLTAAEQKIRQLEDGQLVERPGEDQA</sequence>